<name>A0AAE3ANT3_9FIRM</name>
<comment type="caution">
    <text evidence="2">The sequence shown here is derived from an EMBL/GenBank/DDBJ whole genome shotgun (WGS) entry which is preliminary data.</text>
</comment>
<evidence type="ECO:0000313" key="2">
    <source>
        <dbReference type="EMBL" id="MCC2163389.1"/>
    </source>
</evidence>
<keyword evidence="3" id="KW-1185">Reference proteome</keyword>
<evidence type="ECO:0000256" key="1">
    <source>
        <dbReference type="SAM" id="MobiDB-lite"/>
    </source>
</evidence>
<dbReference type="Proteomes" id="UP001198962">
    <property type="component" value="Unassembled WGS sequence"/>
</dbReference>
<dbReference type="AlphaFoldDB" id="A0AAE3ANT3"/>
<dbReference type="Gene3D" id="3.80.10.10">
    <property type="entry name" value="Ribonuclease Inhibitor"/>
    <property type="match status" value="1"/>
</dbReference>
<evidence type="ECO:0000313" key="3">
    <source>
        <dbReference type="Proteomes" id="UP001198962"/>
    </source>
</evidence>
<feature type="compositionally biased region" description="Basic and acidic residues" evidence="1">
    <location>
        <begin position="310"/>
        <end position="347"/>
    </location>
</feature>
<dbReference type="Pfam" id="PF13306">
    <property type="entry name" value="LRR_5"/>
    <property type="match status" value="1"/>
</dbReference>
<protein>
    <submittedName>
        <fullName evidence="2">Leucine-rich repeat domain-containing protein</fullName>
    </submittedName>
</protein>
<dbReference type="EMBL" id="JAJEPU010000001">
    <property type="protein sequence ID" value="MCC2163389.1"/>
    <property type="molecule type" value="Genomic_DNA"/>
</dbReference>
<sequence length="356" mass="40802">MEIIYSRWKEDQIQIDKIPEPDSVVLIPEEEEGLSVTALGAYVCSGSEIEEVHIPIAVKKIGAYAFYGCQKLKAVYMGGRALDLGTGLFADTPLIRFLDFTEFEGERSCFKDILSEIRQTLRVRVHKGDKEARLIFPEYFEESVENTPARILVTETHGCGHRYRYCFANREFQFAGYDELFPHVKVQESEELVTELAIGRILYPWGLSEKRCQMYLDYVREHWKCAGSLLIQADSPKRDQVTNLEPGMLPWLVETVLADETQNPETLAEKLTELIAIAQEKGDTEMVSWLMNYRHFHALGVSHSEFLLSSERDKASEKRSEKASEKAPENPADVAERVKSAEAEPKTRARRRRFEL</sequence>
<gene>
    <name evidence="2" type="ORF">LKD32_00590</name>
</gene>
<accession>A0AAE3ANT3</accession>
<reference evidence="2" key="1">
    <citation type="submission" date="2021-10" db="EMBL/GenBank/DDBJ databases">
        <title>Anaerobic single-cell dispensing facilitates the cultivation of human gut bacteria.</title>
        <authorList>
            <person name="Afrizal A."/>
        </authorList>
    </citation>
    <scope>NUCLEOTIDE SEQUENCE</scope>
    <source>
        <strain evidence="2">CLA-AA-H274</strain>
    </source>
</reference>
<proteinExistence type="predicted"/>
<dbReference type="InterPro" id="IPR026906">
    <property type="entry name" value="LRR_5"/>
</dbReference>
<dbReference type="InterPro" id="IPR032675">
    <property type="entry name" value="LRR_dom_sf"/>
</dbReference>
<dbReference type="RefSeq" id="WP_308450292.1">
    <property type="nucleotide sequence ID" value="NZ_JAJEPU010000001.1"/>
</dbReference>
<feature type="region of interest" description="Disordered" evidence="1">
    <location>
        <begin position="310"/>
        <end position="356"/>
    </location>
</feature>
<organism evidence="2 3">
    <name type="scientific">Brotaphodocola catenula</name>
    <dbReference type="NCBI Taxonomy" id="2885361"/>
    <lineage>
        <taxon>Bacteria</taxon>
        <taxon>Bacillati</taxon>
        <taxon>Bacillota</taxon>
        <taxon>Clostridia</taxon>
        <taxon>Lachnospirales</taxon>
        <taxon>Lachnospiraceae</taxon>
        <taxon>Brotaphodocola</taxon>
    </lineage>
</organism>